<evidence type="ECO:0000313" key="1">
    <source>
        <dbReference type="EMBL" id="QFQ91722.1"/>
    </source>
</evidence>
<dbReference type="InterPro" id="IPR002495">
    <property type="entry name" value="Glyco_trans_8"/>
</dbReference>
<gene>
    <name evidence="1" type="ORF">LM010_09905</name>
</gene>
<dbReference type="RefSeq" id="WP_056963862.1">
    <property type="nucleotide sequence ID" value="NZ_CP045068.1"/>
</dbReference>
<sequence length="272" mass="31699">MINVLYCGDARMQDGLLISMLSLLKHTHEPLHLYILTARIKGFAPVSQATADFLQTQAQLVDARHQVTRIDATTVFEADPPTANMETIFTPYCMLRLYADLIPQLPDRLLYLDTDVIARRRFGQFYHQDLAGVEFVGVLDHYGKWFFHHEMATFDYLNSGMLLLNLKQIRLTGLFEQCRKRCATQKMFMPDQSALNKLAVVKVIAPRRFNEQRKRHANTVFQHFTTSFRLFPWIHTLTVKPWQVQAMHDQLHLHDYDDLLNTYSRLAPMMKG</sequence>
<name>A0A5P8JS16_9LACO</name>
<reference evidence="1 2" key="1">
    <citation type="submission" date="2019-10" db="EMBL/GenBank/DDBJ databases">
        <title>Genome sequencing of Lactobacillus manihotivorans.</title>
        <authorList>
            <person name="Kim K."/>
        </authorList>
    </citation>
    <scope>NUCLEOTIDE SEQUENCE [LARGE SCALE GENOMIC DNA]</scope>
    <source>
        <strain evidence="1 2">LM010</strain>
    </source>
</reference>
<dbReference type="Pfam" id="PF01501">
    <property type="entry name" value="Glyco_transf_8"/>
    <property type="match status" value="1"/>
</dbReference>
<dbReference type="Gene3D" id="3.90.550.10">
    <property type="entry name" value="Spore Coat Polysaccharide Biosynthesis Protein SpsA, Chain A"/>
    <property type="match status" value="1"/>
</dbReference>
<dbReference type="EMBL" id="CP045068">
    <property type="protein sequence ID" value="QFQ91722.1"/>
    <property type="molecule type" value="Genomic_DNA"/>
</dbReference>
<organism evidence="1 2">
    <name type="scientific">Lacticaseibacillus manihotivorans</name>
    <dbReference type="NCBI Taxonomy" id="88233"/>
    <lineage>
        <taxon>Bacteria</taxon>
        <taxon>Bacillati</taxon>
        <taxon>Bacillota</taxon>
        <taxon>Bacilli</taxon>
        <taxon>Lactobacillales</taxon>
        <taxon>Lactobacillaceae</taxon>
        <taxon>Lacticaseibacillus</taxon>
    </lineage>
</organism>
<evidence type="ECO:0000313" key="2">
    <source>
        <dbReference type="Proteomes" id="UP000388452"/>
    </source>
</evidence>
<protein>
    <submittedName>
        <fullName evidence="1">Glycosyltransferase family 8 protein</fullName>
    </submittedName>
</protein>
<proteinExistence type="predicted"/>
<dbReference type="Proteomes" id="UP000388452">
    <property type="component" value="Chromosome"/>
</dbReference>
<keyword evidence="1" id="KW-0808">Transferase</keyword>
<dbReference type="AlphaFoldDB" id="A0A5P8JS16"/>
<dbReference type="GO" id="GO:0016757">
    <property type="term" value="F:glycosyltransferase activity"/>
    <property type="evidence" value="ECO:0007669"/>
    <property type="project" value="InterPro"/>
</dbReference>
<accession>A0A5P8JS16</accession>
<dbReference type="InterPro" id="IPR029044">
    <property type="entry name" value="Nucleotide-diphossugar_trans"/>
</dbReference>
<dbReference type="SUPFAM" id="SSF53448">
    <property type="entry name" value="Nucleotide-diphospho-sugar transferases"/>
    <property type="match status" value="1"/>
</dbReference>